<feature type="chain" id="PRO_5025611663" evidence="1">
    <location>
        <begin position="17"/>
        <end position="464"/>
    </location>
</feature>
<keyword evidence="1" id="KW-0732">Signal</keyword>
<gene>
    <name evidence="2" type="ORF">T440DRAFT_511578</name>
</gene>
<organism evidence="2 3">
    <name type="scientific">Plenodomus tracheiphilus IPT5</name>
    <dbReference type="NCBI Taxonomy" id="1408161"/>
    <lineage>
        <taxon>Eukaryota</taxon>
        <taxon>Fungi</taxon>
        <taxon>Dikarya</taxon>
        <taxon>Ascomycota</taxon>
        <taxon>Pezizomycotina</taxon>
        <taxon>Dothideomycetes</taxon>
        <taxon>Pleosporomycetidae</taxon>
        <taxon>Pleosporales</taxon>
        <taxon>Pleosporineae</taxon>
        <taxon>Leptosphaeriaceae</taxon>
        <taxon>Plenodomus</taxon>
    </lineage>
</organism>
<accession>A0A6A7ARP0</accession>
<evidence type="ECO:0000313" key="3">
    <source>
        <dbReference type="Proteomes" id="UP000799423"/>
    </source>
</evidence>
<dbReference type="OrthoDB" id="3795677at2759"/>
<sequence>MRVTIGLVSLAGLVSTFPTLNTPKIFPPDAVLASALGAAGDTSVCEGTLDSGPCETVHAQGACITLGTAALYKVRNIYQGKGSVCKYFDKDGSAPKPVVIINSNKQNLWLNLDPEVGDRIGLVLCRDDWPKAQEVEARKEKGGFPICHWDQKKGEYVCDGETADVDVDVDGKAGFTVRGFTSCHFDVKKGEYVCDETTATADARKIAISKRQFPACYWDVRQGQYVCEEDAATQADTGIIARQFPSCHFDADLGKYVCDGTTAPTPGNSVSARQLPSCPFDVKKGECACNSKTASPPRSTITTLQPPHCHFADKTGESICIQQQPSTPDTTTIHLLGPTTIQLCKDANNCATIEAKTCQVFPAPWLHASTYLVQKKGGLCWFYDEDCSVPGAVLWGQVAREYSLILNGPAVARWGAVRCEPLTHERRARAVGAFVEGSAGSLDNYDSSSPVVQILSFHVYVPTA</sequence>
<keyword evidence="3" id="KW-1185">Reference proteome</keyword>
<name>A0A6A7ARP0_9PLEO</name>
<dbReference type="EMBL" id="MU006347">
    <property type="protein sequence ID" value="KAF2845394.1"/>
    <property type="molecule type" value="Genomic_DNA"/>
</dbReference>
<feature type="signal peptide" evidence="1">
    <location>
        <begin position="1"/>
        <end position="16"/>
    </location>
</feature>
<protein>
    <submittedName>
        <fullName evidence="2">Uncharacterized protein</fullName>
    </submittedName>
</protein>
<reference evidence="2" key="1">
    <citation type="submission" date="2020-01" db="EMBL/GenBank/DDBJ databases">
        <authorList>
            <consortium name="DOE Joint Genome Institute"/>
            <person name="Haridas S."/>
            <person name="Albert R."/>
            <person name="Binder M."/>
            <person name="Bloem J."/>
            <person name="Labutti K."/>
            <person name="Salamov A."/>
            <person name="Andreopoulos B."/>
            <person name="Baker S.E."/>
            <person name="Barry K."/>
            <person name="Bills G."/>
            <person name="Bluhm B.H."/>
            <person name="Cannon C."/>
            <person name="Castanera R."/>
            <person name="Culley D.E."/>
            <person name="Daum C."/>
            <person name="Ezra D."/>
            <person name="Gonzalez J.B."/>
            <person name="Henrissat B."/>
            <person name="Kuo A."/>
            <person name="Liang C."/>
            <person name="Lipzen A."/>
            <person name="Lutzoni F."/>
            <person name="Magnuson J."/>
            <person name="Mondo S."/>
            <person name="Nolan M."/>
            <person name="Ohm R."/>
            <person name="Pangilinan J."/>
            <person name="Park H.-J."/>
            <person name="Ramirez L."/>
            <person name="Alfaro M."/>
            <person name="Sun H."/>
            <person name="Tritt A."/>
            <person name="Yoshinaga Y."/>
            <person name="Zwiers L.-H."/>
            <person name="Turgeon B.G."/>
            <person name="Goodwin S.B."/>
            <person name="Spatafora J.W."/>
            <person name="Crous P.W."/>
            <person name="Grigoriev I.V."/>
        </authorList>
    </citation>
    <scope>NUCLEOTIDE SEQUENCE</scope>
    <source>
        <strain evidence="2">IPT5</strain>
    </source>
</reference>
<dbReference type="Proteomes" id="UP000799423">
    <property type="component" value="Unassembled WGS sequence"/>
</dbReference>
<evidence type="ECO:0000313" key="2">
    <source>
        <dbReference type="EMBL" id="KAF2845394.1"/>
    </source>
</evidence>
<dbReference type="AlphaFoldDB" id="A0A6A7ARP0"/>
<evidence type="ECO:0000256" key="1">
    <source>
        <dbReference type="SAM" id="SignalP"/>
    </source>
</evidence>
<proteinExistence type="predicted"/>